<organism evidence="2">
    <name type="scientific">Picea sitchensis</name>
    <name type="common">Sitka spruce</name>
    <name type="synonym">Pinus sitchensis</name>
    <dbReference type="NCBI Taxonomy" id="3332"/>
    <lineage>
        <taxon>Eukaryota</taxon>
        <taxon>Viridiplantae</taxon>
        <taxon>Streptophyta</taxon>
        <taxon>Embryophyta</taxon>
        <taxon>Tracheophyta</taxon>
        <taxon>Spermatophyta</taxon>
        <taxon>Pinopsida</taxon>
        <taxon>Pinidae</taxon>
        <taxon>Conifers I</taxon>
        <taxon>Pinales</taxon>
        <taxon>Pinaceae</taxon>
        <taxon>Picea</taxon>
    </lineage>
</organism>
<sequence>MITDKHIWFCLVCSIFNIFKPLFVFNKKLPTIVDAFLLGFRV</sequence>
<reference evidence="2" key="1">
    <citation type="submission" date="2010-04" db="EMBL/GenBank/DDBJ databases">
        <authorList>
            <person name="Reid K.E."/>
            <person name="Liao N."/>
            <person name="Chan S."/>
            <person name="Docking R."/>
            <person name="Taylor G."/>
            <person name="Moore R."/>
            <person name="Mayo M."/>
            <person name="Munro S."/>
            <person name="King J."/>
            <person name="Yanchuk A."/>
            <person name="Holt R."/>
            <person name="Jones S."/>
            <person name="Marra M."/>
            <person name="Ritland C.E."/>
            <person name="Ritland K."/>
            <person name="Bohlmann J."/>
        </authorList>
    </citation>
    <scope>NUCLEOTIDE SEQUENCE</scope>
    <source>
        <tissue evidence="2">Bud</tissue>
    </source>
</reference>
<protein>
    <submittedName>
        <fullName evidence="2">Uncharacterized protein</fullName>
    </submittedName>
</protein>
<feature type="transmembrane region" description="Helical" evidence="1">
    <location>
        <begin position="6"/>
        <end position="25"/>
    </location>
</feature>
<dbReference type="EMBL" id="BT123921">
    <property type="protein sequence ID" value="ADE77214.1"/>
    <property type="molecule type" value="mRNA"/>
</dbReference>
<dbReference type="AlphaFoldDB" id="D5ACE5"/>
<keyword evidence="1" id="KW-0472">Membrane</keyword>
<evidence type="ECO:0000256" key="1">
    <source>
        <dbReference type="SAM" id="Phobius"/>
    </source>
</evidence>
<accession>D5ACE5</accession>
<name>D5ACE5_PICSI</name>
<proteinExistence type="evidence at transcript level"/>
<evidence type="ECO:0000313" key="2">
    <source>
        <dbReference type="EMBL" id="ADE77214.1"/>
    </source>
</evidence>
<keyword evidence="1" id="KW-1133">Transmembrane helix</keyword>
<keyword evidence="1" id="KW-0812">Transmembrane</keyword>